<proteinExistence type="inferred from homology"/>
<name>A0ABP4PP26_9ACTN</name>
<reference evidence="4" key="1">
    <citation type="journal article" date="2019" name="Int. J. Syst. Evol. Microbiol.">
        <title>The Global Catalogue of Microorganisms (GCM) 10K type strain sequencing project: providing services to taxonomists for standard genome sequencing and annotation.</title>
        <authorList>
            <consortium name="The Broad Institute Genomics Platform"/>
            <consortium name="The Broad Institute Genome Sequencing Center for Infectious Disease"/>
            <person name="Wu L."/>
            <person name="Ma J."/>
        </authorList>
    </citation>
    <scope>NUCLEOTIDE SEQUENCE [LARGE SCALE GENOMIC DNA]</scope>
    <source>
        <strain evidence="4">JCM 14304</strain>
    </source>
</reference>
<gene>
    <name evidence="3" type="ORF">GCM10009742_32850</name>
</gene>
<keyword evidence="4" id="KW-1185">Reference proteome</keyword>
<evidence type="ECO:0000313" key="3">
    <source>
        <dbReference type="EMBL" id="GAA1584794.1"/>
    </source>
</evidence>
<dbReference type="Proteomes" id="UP001500190">
    <property type="component" value="Unassembled WGS sequence"/>
</dbReference>
<dbReference type="InterPro" id="IPR023393">
    <property type="entry name" value="START-like_dom_sf"/>
</dbReference>
<dbReference type="EMBL" id="BAAAND010000006">
    <property type="protein sequence ID" value="GAA1584794.1"/>
    <property type="molecule type" value="Genomic_DNA"/>
</dbReference>
<dbReference type="SUPFAM" id="SSF55961">
    <property type="entry name" value="Bet v1-like"/>
    <property type="match status" value="1"/>
</dbReference>
<evidence type="ECO:0000256" key="1">
    <source>
        <dbReference type="ARBA" id="ARBA00006817"/>
    </source>
</evidence>
<evidence type="ECO:0000313" key="4">
    <source>
        <dbReference type="Proteomes" id="UP001500190"/>
    </source>
</evidence>
<organism evidence="3 4">
    <name type="scientific">Kribbella karoonensis</name>
    <dbReference type="NCBI Taxonomy" id="324851"/>
    <lineage>
        <taxon>Bacteria</taxon>
        <taxon>Bacillati</taxon>
        <taxon>Actinomycetota</taxon>
        <taxon>Actinomycetes</taxon>
        <taxon>Propionibacteriales</taxon>
        <taxon>Kribbellaceae</taxon>
        <taxon>Kribbella</taxon>
    </lineage>
</organism>
<accession>A0ABP4PP26</accession>
<feature type="domain" description="Activator of Hsp90 ATPase homologue 1/2-like C-terminal" evidence="2">
    <location>
        <begin position="23"/>
        <end position="152"/>
    </location>
</feature>
<comment type="similarity">
    <text evidence="1">Belongs to the AHA1 family.</text>
</comment>
<dbReference type="Pfam" id="PF08327">
    <property type="entry name" value="AHSA1"/>
    <property type="match status" value="1"/>
</dbReference>
<sequence>MTGTTINTPAGTPFVEVTRDFEATPAQLFRVMTDRDLVAQWLGPRDLEATVEEYDVRAGGKYRYVHRDATGEYAFRGVFHAVEQDKLVIQTFEWEGAPGEVCLEKMTLEPTEKGVRLHQQSVFPSVEARDQSIEYGMENGIHDSMDRLAELLAKS</sequence>
<protein>
    <submittedName>
        <fullName evidence="3">SRPBCC family protein</fullName>
    </submittedName>
</protein>
<dbReference type="RefSeq" id="WP_344191952.1">
    <property type="nucleotide sequence ID" value="NZ_BAAAND010000006.1"/>
</dbReference>
<comment type="caution">
    <text evidence="3">The sequence shown here is derived from an EMBL/GenBank/DDBJ whole genome shotgun (WGS) entry which is preliminary data.</text>
</comment>
<dbReference type="Gene3D" id="3.30.530.20">
    <property type="match status" value="1"/>
</dbReference>
<evidence type="ECO:0000259" key="2">
    <source>
        <dbReference type="Pfam" id="PF08327"/>
    </source>
</evidence>
<dbReference type="InterPro" id="IPR013538">
    <property type="entry name" value="ASHA1/2-like_C"/>
</dbReference>